<feature type="non-terminal residue" evidence="2">
    <location>
        <position position="1"/>
    </location>
</feature>
<feature type="region of interest" description="Disordered" evidence="1">
    <location>
        <begin position="19"/>
        <end position="39"/>
    </location>
</feature>
<reference evidence="2 3" key="1">
    <citation type="journal article" date="2024" name="G3 (Bethesda)">
        <title>A hybrid genome assembly of the endangered aye-aye (Daubentonia madagascariensis).</title>
        <authorList>
            <person name="Versoza C.J."/>
            <person name="Pfeifer S.P."/>
        </authorList>
    </citation>
    <scope>NUCLEOTIDE SEQUENCE [LARGE SCALE GENOMIC DNA]</scope>
    <source>
        <strain evidence="2">6821</strain>
    </source>
</reference>
<feature type="non-terminal residue" evidence="2">
    <location>
        <position position="39"/>
    </location>
</feature>
<dbReference type="Proteomes" id="UP001610411">
    <property type="component" value="Unassembled WGS sequence"/>
</dbReference>
<name>A0ABD2EJQ5_DAUMA</name>
<evidence type="ECO:0000256" key="1">
    <source>
        <dbReference type="SAM" id="MobiDB-lite"/>
    </source>
</evidence>
<accession>A0ABD2EJQ5</accession>
<gene>
    <name evidence="2" type="ORF">WCI35_012364</name>
</gene>
<evidence type="ECO:0000313" key="2">
    <source>
        <dbReference type="EMBL" id="KAL2779145.1"/>
    </source>
</evidence>
<feature type="compositionally biased region" description="Polar residues" evidence="1">
    <location>
        <begin position="29"/>
        <end position="39"/>
    </location>
</feature>
<comment type="caution">
    <text evidence="2">The sequence shown here is derived from an EMBL/GenBank/DDBJ whole genome shotgun (WGS) entry which is preliminary data.</text>
</comment>
<proteinExistence type="predicted"/>
<dbReference type="AlphaFoldDB" id="A0ABD2EJQ5"/>
<organism evidence="2 3">
    <name type="scientific">Daubentonia madagascariensis</name>
    <name type="common">Aye-aye</name>
    <name type="synonym">Sciurus madagascariensis</name>
    <dbReference type="NCBI Taxonomy" id="31869"/>
    <lineage>
        <taxon>Eukaryota</taxon>
        <taxon>Metazoa</taxon>
        <taxon>Chordata</taxon>
        <taxon>Craniata</taxon>
        <taxon>Vertebrata</taxon>
        <taxon>Euteleostomi</taxon>
        <taxon>Mammalia</taxon>
        <taxon>Eutheria</taxon>
        <taxon>Euarchontoglires</taxon>
        <taxon>Primates</taxon>
        <taxon>Strepsirrhini</taxon>
        <taxon>Chiromyiformes</taxon>
        <taxon>Daubentoniidae</taxon>
        <taxon>Daubentonia</taxon>
    </lineage>
</organism>
<sequence length="39" mass="4435">GRSRNAEEKGSLHIWKSELTEVEDDVSPRHSSSPTYEYG</sequence>
<keyword evidence="3" id="KW-1185">Reference proteome</keyword>
<dbReference type="EMBL" id="JBFSEQ010000004">
    <property type="protein sequence ID" value="KAL2779145.1"/>
    <property type="molecule type" value="Genomic_DNA"/>
</dbReference>
<evidence type="ECO:0000313" key="3">
    <source>
        <dbReference type="Proteomes" id="UP001610411"/>
    </source>
</evidence>
<protein>
    <submittedName>
        <fullName evidence="2">Minor histocompatibility protein HB-1</fullName>
    </submittedName>
</protein>